<dbReference type="PANTHER" id="PTHR22957">
    <property type="entry name" value="TBC1 DOMAIN FAMILY MEMBER GTPASE-ACTIVATING PROTEIN"/>
    <property type="match status" value="1"/>
</dbReference>
<feature type="region of interest" description="Disordered" evidence="1">
    <location>
        <begin position="1706"/>
        <end position="1734"/>
    </location>
</feature>
<feature type="region of interest" description="Disordered" evidence="1">
    <location>
        <begin position="1"/>
        <end position="47"/>
    </location>
</feature>
<evidence type="ECO:0000313" key="5">
    <source>
        <dbReference type="Proteomes" id="UP000038009"/>
    </source>
</evidence>
<comment type="caution">
    <text evidence="4">The sequence shown here is derived from an EMBL/GenBank/DDBJ whole genome shotgun (WGS) entry which is preliminary data.</text>
</comment>
<feature type="region of interest" description="Disordered" evidence="1">
    <location>
        <begin position="163"/>
        <end position="222"/>
    </location>
</feature>
<dbReference type="Gene3D" id="1.10.8.270">
    <property type="entry name" value="putative rabgap domain of human tbc1 domain family member 14 like domains"/>
    <property type="match status" value="1"/>
</dbReference>
<dbReference type="PANTHER" id="PTHR22957:SF168">
    <property type="entry name" value="TBC DOMAIN-CONTAINING PROTEIN KINASE-LIKE PROTEIN"/>
    <property type="match status" value="1"/>
</dbReference>
<dbReference type="PROSITE" id="PS50086">
    <property type="entry name" value="TBC_RABGAP"/>
    <property type="match status" value="1"/>
</dbReference>
<dbReference type="SMART" id="SM00450">
    <property type="entry name" value="RHOD"/>
    <property type="match status" value="1"/>
</dbReference>
<reference evidence="4 5" key="1">
    <citation type="journal article" date="2015" name="PLoS Pathog.">
        <title>Leptomonas seymouri: Adaptations to the Dixenous Life Cycle Analyzed by Genome Sequencing, Transcriptome Profiling and Co-infection with Leishmania donovani.</title>
        <authorList>
            <person name="Kraeva N."/>
            <person name="Butenko A."/>
            <person name="Hlavacova J."/>
            <person name="Kostygov A."/>
            <person name="Myskova J."/>
            <person name="Grybchuk D."/>
            <person name="Lestinova T."/>
            <person name="Votypka J."/>
            <person name="Volf P."/>
            <person name="Opperdoes F."/>
            <person name="Flegontov P."/>
            <person name="Lukes J."/>
            <person name="Yurchenko V."/>
        </authorList>
    </citation>
    <scope>NUCLEOTIDE SEQUENCE [LARGE SCALE GENOMIC DNA]</scope>
    <source>
        <strain evidence="4 5">ATCC 30220</strain>
    </source>
</reference>
<evidence type="ECO:0000259" key="3">
    <source>
        <dbReference type="PROSITE" id="PS50206"/>
    </source>
</evidence>
<feature type="domain" description="Rab-GAP TBC" evidence="2">
    <location>
        <begin position="1410"/>
        <end position="1626"/>
    </location>
</feature>
<gene>
    <name evidence="4" type="ORF">ABL78_4796</name>
</gene>
<accession>A0A0N1PCU0</accession>
<evidence type="ECO:0000259" key="2">
    <source>
        <dbReference type="PROSITE" id="PS50086"/>
    </source>
</evidence>
<sequence length="2009" mass="212582">MSTPLHTSNKLRRSASPPPHGSTASSAQHDVSTVTNQGSRRASHLTSTVADTEGLRCEVRSMRSVPHALYSLPSVSHVVVAYVRQLMTDFTTSLLLCRPLKKRLHEAFSPKGTEEGEASGDADDAEPTDVMSGADAPTVSDQDEETDLLLRLCALEAWQRRRRRHMQAHHPPRRMEGESGSEEEGGTPDRQWNSTESSAAGGVSSAKGKAGDPTSNRTSTTAVEDQLLELFAAAERARRGPACSDSNNNNNNNVCEAHLSSAVCRRSVNAFVCQTDAPLLSSLLRFKPLLRDMQLLSRHLLLPRHAWPHHQREWVSVYEDTSVTLCDRLARYRVVPTTTCTAPAVGTTSDRDAEVADAPNATDEHDGESSAAQQRRIGRRIPASEIEELWHTLWELLGAAWRQRDRLWGAYRYLQGPRQLPPLPLNSHAAQALPPSVNSSPLLRDQYTRCLVQAASASRHPHPPSAQSRAASLPASVLSAHDEDSCAFGPFTSSDIGISTDRQFVLRQPLAAALRLLRVCVAANGRDALVTSTTAFAGFKYVKEPAARRSTPPTAAAPPPPPPRVVVPLFDATEEDLRLRSSVPYLSPEVYIAQQLLSRSNTRGVEVAGATAVEGHAPVHRFSDDVWNAAVVVLEAALSGFGVFDPTQCHLSRAAAPSPSGRGGEGASPDAMPARPTAGASPQPPTGSVYTDVLFLLIERHRLPPAAAQNFLYASLHHLSAHLKAFEASEHAAEGGRGAAAKVQLQDGPDSPPRAPSPQRLACEWAAYLYTAYEQAFVRDVLAGEVASKGLCWRRSGRWNAFGAAHITSAVEVTSSAPLAVAREGSVSGATANATTSPLAPLHSPLSSGGGDPGNVNERGSMAASHTAGAVGHGRSANHNSSAQQQQQVRASYAAGPTGSGLMLSDSGNSYSVPEASDHPTGGEDDEGGADTAASAARNSAGFPRASSASVTLLRQPPPSLAVVLPSSTSSLVSLDALIQNPSATPPPLHASSTSPLLSTTSLRTVAAAARSPQKLDHAVNALDTPLMPLFGLSGSLRAPSAKAAADSLAHHPQQQQRQRQRVLNDFHETSDTTWDKLSRFLCHRTAGSRNGSVNAGSSGGGGGGSGKANGAVADAADVDCVEELLHLLYACVLSTLRQAESRGYHGTAGNAGSEKKTDAEDRSRYAAVNHPFLRGVAERGLLSTYMTVCGCPAGADSRNNSAQAQRQEWRALGDAGASRAPVLPSLNLYVPMRMLRTTIAALAERGAVISGGRVDHSEVKDRVAAASSIVDSLEQNIKEAGALRTLIGDEIRAREAACDAPRRSRAPYASYLPVYALQPFQQPPPVHRARPAVDAVLNSLELSVSAQLHHTAQLRRLIYGHHTSGAASGGVGDAAATEIRRYLRLNFILAEGESNGAANASRVRSPLFPIPPTIRGIVWGSLLQVPSARKREAVLAHAVHHTAAKPSLSDRQLAVDIPRCHAYHPLLASSRGSAQLQRLLKAWLFSHPRYAYWQGLDSVCAVLLTVSPHDEALVLAQLSAVVERFIAHDEGSEDGLGSRSSLLMSSAPPPLQQQLQLPPKPSMADQLHQLSVVLRYCDPLLAHHLFSVLGCTPELYAISWLLTLFSHSLPTRKVYHLWDLLFVNGDLSGGGSTCLVVLCVAVMMHRRATLLSSDFSGCLTAFSSGAFRLDVAAAVGDARHLMSVLPPSVLVQPTTEEAGRLCASDALHSGGRSPGPMNGAGSGSRGGSSSATDASSLASISVKDVKSAWAVASRRPSPLSGQSAAWLKIEGQQQQQHWSDSGMYFIDVRPKNASAGPHDSLLGAVHLPLSPADSPAPLLDHNAPLSPSASQPTHEAPDLARAGGSRLDQLSRCDAAAGEGWGTVEEQEWLQAQQQSKREAQERHIVDAAAALTRYLSNPAFAAIPPRTGVTAAVATRVAGTGGLAAAPWPVHAMVLKTSMAPHVVIITSGNGSGRAAPAAEGEDDVLAHQLGLQLNACGVHNVSVLRGGMAAIHSSMPELVVPRTQGL</sequence>
<dbReference type="PROSITE" id="PS50206">
    <property type="entry name" value="RHODANESE_3"/>
    <property type="match status" value="1"/>
</dbReference>
<proteinExistence type="predicted"/>
<name>A0A0N1PCU0_LEPSE</name>
<dbReference type="InterPro" id="IPR001763">
    <property type="entry name" value="Rhodanese-like_dom"/>
</dbReference>
<dbReference type="Gene3D" id="1.10.472.80">
    <property type="entry name" value="Ypt/Rab-GAP domain of gyp1p, domain 3"/>
    <property type="match status" value="1"/>
</dbReference>
<feature type="compositionally biased region" description="Low complexity" evidence="1">
    <location>
        <begin position="877"/>
        <end position="895"/>
    </location>
</feature>
<feature type="region of interest" description="Disordered" evidence="1">
    <location>
        <begin position="108"/>
        <end position="145"/>
    </location>
</feature>
<feature type="region of interest" description="Disordered" evidence="1">
    <location>
        <begin position="737"/>
        <end position="757"/>
    </location>
</feature>
<dbReference type="InterPro" id="IPR035969">
    <property type="entry name" value="Rab-GAP_TBC_sf"/>
</dbReference>
<dbReference type="Pfam" id="PF00566">
    <property type="entry name" value="RabGAP-TBC"/>
    <property type="match status" value="1"/>
</dbReference>
<feature type="domain" description="Rhodanese" evidence="3">
    <location>
        <begin position="1967"/>
        <end position="2003"/>
    </location>
</feature>
<organism evidence="4 5">
    <name type="scientific">Leptomonas seymouri</name>
    <dbReference type="NCBI Taxonomy" id="5684"/>
    <lineage>
        <taxon>Eukaryota</taxon>
        <taxon>Discoba</taxon>
        <taxon>Euglenozoa</taxon>
        <taxon>Kinetoplastea</taxon>
        <taxon>Metakinetoplastina</taxon>
        <taxon>Trypanosomatida</taxon>
        <taxon>Trypanosomatidae</taxon>
        <taxon>Leishmaniinae</taxon>
        <taxon>Leptomonas</taxon>
    </lineage>
</organism>
<dbReference type="GO" id="GO:0005096">
    <property type="term" value="F:GTPase activator activity"/>
    <property type="evidence" value="ECO:0007669"/>
    <property type="project" value="TreeGrafter"/>
</dbReference>
<feature type="compositionally biased region" description="Low complexity" evidence="1">
    <location>
        <begin position="837"/>
        <end position="847"/>
    </location>
</feature>
<dbReference type="SUPFAM" id="SSF47923">
    <property type="entry name" value="Ypt/Rab-GAP domain of gyp1p"/>
    <property type="match status" value="2"/>
</dbReference>
<evidence type="ECO:0000256" key="1">
    <source>
        <dbReference type="SAM" id="MobiDB-lite"/>
    </source>
</evidence>
<keyword evidence="5" id="KW-1185">Reference proteome</keyword>
<dbReference type="EMBL" id="LJSK01000146">
    <property type="protein sequence ID" value="KPI86141.1"/>
    <property type="molecule type" value="Genomic_DNA"/>
</dbReference>
<feature type="compositionally biased region" description="Acidic residues" evidence="1">
    <location>
        <begin position="115"/>
        <end position="127"/>
    </location>
</feature>
<protein>
    <submittedName>
        <fullName evidence="4">Uncharacterized protein</fullName>
    </submittedName>
</protein>
<feature type="region of interest" description="Disordered" evidence="1">
    <location>
        <begin position="1814"/>
        <end position="1841"/>
    </location>
</feature>
<dbReference type="VEuPathDB" id="TriTrypDB:Lsey_0146_0080"/>
<dbReference type="InterPro" id="IPR000195">
    <property type="entry name" value="Rab-GAP-TBC_dom"/>
</dbReference>
<dbReference type="FunFam" id="1.10.8.270:FF:000044">
    <property type="entry name" value="TBC Kinase homolog"/>
    <property type="match status" value="1"/>
</dbReference>
<feature type="compositionally biased region" description="Polar residues" evidence="1">
    <location>
        <begin position="213"/>
        <end position="222"/>
    </location>
</feature>
<dbReference type="Proteomes" id="UP000038009">
    <property type="component" value="Unassembled WGS sequence"/>
</dbReference>
<feature type="compositionally biased region" description="Low complexity" evidence="1">
    <location>
        <begin position="197"/>
        <end position="208"/>
    </location>
</feature>
<feature type="region of interest" description="Disordered" evidence="1">
    <location>
        <begin position="1144"/>
        <end position="1163"/>
    </location>
</feature>
<feature type="compositionally biased region" description="Basic residues" evidence="1">
    <location>
        <begin position="163"/>
        <end position="172"/>
    </location>
</feature>
<dbReference type="SMART" id="SM00164">
    <property type="entry name" value="TBC"/>
    <property type="match status" value="1"/>
</dbReference>
<feature type="region of interest" description="Disordered" evidence="1">
    <location>
        <begin position="653"/>
        <end position="685"/>
    </location>
</feature>
<feature type="compositionally biased region" description="Polar residues" evidence="1">
    <location>
        <begin position="22"/>
        <end position="47"/>
    </location>
</feature>
<feature type="region of interest" description="Disordered" evidence="1">
    <location>
        <begin position="831"/>
        <end position="941"/>
    </location>
</feature>
<feature type="region of interest" description="Disordered" evidence="1">
    <location>
        <begin position="344"/>
        <end position="377"/>
    </location>
</feature>
<dbReference type="OrthoDB" id="1668230at2759"/>
<evidence type="ECO:0000313" key="4">
    <source>
        <dbReference type="EMBL" id="KPI86141.1"/>
    </source>
</evidence>
<feature type="compositionally biased region" description="Low complexity" evidence="1">
    <location>
        <begin position="930"/>
        <end position="941"/>
    </location>
</feature>
<feature type="compositionally biased region" description="Basic and acidic residues" evidence="1">
    <location>
        <begin position="1154"/>
        <end position="1163"/>
    </location>
</feature>